<proteinExistence type="predicted"/>
<dbReference type="InterPro" id="IPR002156">
    <property type="entry name" value="RNaseH_domain"/>
</dbReference>
<dbReference type="CDD" id="cd06222">
    <property type="entry name" value="RNase_H_like"/>
    <property type="match status" value="1"/>
</dbReference>
<evidence type="ECO:0000313" key="4">
    <source>
        <dbReference type="Proteomes" id="UP001472677"/>
    </source>
</evidence>
<sequence length="220" mass="25241">MADQNGKWIWSLFQHLLPHSILLRIAACMGPVSDGTVDMVEWQSDYGGVFRVSKAYEIHDGIDVGEVAPIWKLIHRFRGPQKIKNFLWLRNAAVFENPLYDSQSLLVRCRRWNDAVVQAIASGRVAGQQSPLPRSLVVWVPPLEGQYKLNVDVTDSLDALRLLRSLDDRKTTSNLLRDIYLLISREWTIEFQHVYMEGNLVADRLAQVTNLDILDVVLRY</sequence>
<dbReference type="EMBL" id="JBBPBM010000001">
    <property type="protein sequence ID" value="KAK8600329.1"/>
    <property type="molecule type" value="Genomic_DNA"/>
</dbReference>
<name>A0ABR2GBN7_9ROSI</name>
<organism evidence="3 4">
    <name type="scientific">Hibiscus sabdariffa</name>
    <name type="common">roselle</name>
    <dbReference type="NCBI Taxonomy" id="183260"/>
    <lineage>
        <taxon>Eukaryota</taxon>
        <taxon>Viridiplantae</taxon>
        <taxon>Streptophyta</taxon>
        <taxon>Embryophyta</taxon>
        <taxon>Tracheophyta</taxon>
        <taxon>Spermatophyta</taxon>
        <taxon>Magnoliopsida</taxon>
        <taxon>eudicotyledons</taxon>
        <taxon>Gunneridae</taxon>
        <taxon>Pentapetalae</taxon>
        <taxon>rosids</taxon>
        <taxon>malvids</taxon>
        <taxon>Malvales</taxon>
        <taxon>Malvaceae</taxon>
        <taxon>Malvoideae</taxon>
        <taxon>Hibiscus</taxon>
    </lineage>
</organism>
<keyword evidence="4" id="KW-1185">Reference proteome</keyword>
<dbReference type="InterPro" id="IPR044730">
    <property type="entry name" value="RNase_H-like_dom_plant"/>
</dbReference>
<feature type="domain" description="RNase H type-1" evidence="2">
    <location>
        <begin position="154"/>
        <end position="207"/>
    </location>
</feature>
<evidence type="ECO:0000256" key="1">
    <source>
        <dbReference type="SAM" id="SignalP"/>
    </source>
</evidence>
<feature type="chain" id="PRO_5045752391" description="RNase H type-1 domain-containing protein" evidence="1">
    <location>
        <begin position="29"/>
        <end position="220"/>
    </location>
</feature>
<feature type="signal peptide" evidence="1">
    <location>
        <begin position="1"/>
        <end position="28"/>
    </location>
</feature>
<dbReference type="Proteomes" id="UP001472677">
    <property type="component" value="Unassembled WGS sequence"/>
</dbReference>
<gene>
    <name evidence="3" type="ORF">V6N12_050185</name>
</gene>
<protein>
    <recommendedName>
        <fullName evidence="2">RNase H type-1 domain-containing protein</fullName>
    </recommendedName>
</protein>
<accession>A0ABR2GBN7</accession>
<reference evidence="3 4" key="1">
    <citation type="journal article" date="2024" name="G3 (Bethesda)">
        <title>Genome assembly of Hibiscus sabdariffa L. provides insights into metabolisms of medicinal natural products.</title>
        <authorList>
            <person name="Kim T."/>
        </authorList>
    </citation>
    <scope>NUCLEOTIDE SEQUENCE [LARGE SCALE GENOMIC DNA]</scope>
    <source>
        <strain evidence="3">TK-2024</strain>
        <tissue evidence="3">Old leaves</tissue>
    </source>
</reference>
<evidence type="ECO:0000313" key="3">
    <source>
        <dbReference type="EMBL" id="KAK8600329.1"/>
    </source>
</evidence>
<keyword evidence="1" id="KW-0732">Signal</keyword>
<dbReference type="Pfam" id="PF13456">
    <property type="entry name" value="RVT_3"/>
    <property type="match status" value="1"/>
</dbReference>
<comment type="caution">
    <text evidence="3">The sequence shown here is derived from an EMBL/GenBank/DDBJ whole genome shotgun (WGS) entry which is preliminary data.</text>
</comment>
<evidence type="ECO:0000259" key="2">
    <source>
        <dbReference type="Pfam" id="PF13456"/>
    </source>
</evidence>